<gene>
    <name evidence="1" type="ORF">LCGC14_1737620</name>
</gene>
<reference evidence="1" key="1">
    <citation type="journal article" date="2015" name="Nature">
        <title>Complex archaea that bridge the gap between prokaryotes and eukaryotes.</title>
        <authorList>
            <person name="Spang A."/>
            <person name="Saw J.H."/>
            <person name="Jorgensen S.L."/>
            <person name="Zaremba-Niedzwiedzka K."/>
            <person name="Martijn J."/>
            <person name="Lind A.E."/>
            <person name="van Eijk R."/>
            <person name="Schleper C."/>
            <person name="Guy L."/>
            <person name="Ettema T.J."/>
        </authorList>
    </citation>
    <scope>NUCLEOTIDE SEQUENCE</scope>
</reference>
<dbReference type="EMBL" id="LAZR01015853">
    <property type="protein sequence ID" value="KKM07068.1"/>
    <property type="molecule type" value="Genomic_DNA"/>
</dbReference>
<comment type="caution">
    <text evidence="1">The sequence shown here is derived from an EMBL/GenBank/DDBJ whole genome shotgun (WGS) entry which is preliminary data.</text>
</comment>
<proteinExistence type="predicted"/>
<name>A0A0F9K7B0_9ZZZZ</name>
<dbReference type="AlphaFoldDB" id="A0A0F9K7B0"/>
<organism evidence="1">
    <name type="scientific">marine sediment metagenome</name>
    <dbReference type="NCBI Taxonomy" id="412755"/>
    <lineage>
        <taxon>unclassified sequences</taxon>
        <taxon>metagenomes</taxon>
        <taxon>ecological metagenomes</taxon>
    </lineage>
</organism>
<sequence>MLLTEKEKYMLASSKSRNSSKQRRLKHFAGTTHGHPLWLQFMGLIESSEIKEVHYYNVVRPR</sequence>
<accession>A0A0F9K7B0</accession>
<protein>
    <submittedName>
        <fullName evidence="1">Uncharacterized protein</fullName>
    </submittedName>
</protein>
<evidence type="ECO:0000313" key="1">
    <source>
        <dbReference type="EMBL" id="KKM07068.1"/>
    </source>
</evidence>